<sequence>MEPGTTPPPPRWRNPPTKMRRRATEGLCRWTPADVRTRTPSLGALLALLLSASLLSLVCGQRTNSSPRPQQRFAIEPTDRSAILGDTIVLACRVIDKAGTLQWTRDGFGLGSDRDLSGFPRYSMVGSDDEGDFSLQIGSVSLEDDATFQCQVGAVEGVKGIRSRSAPLTVFDPSGAVNCVSLKSREVFSAPARKEQPSPRREHKSEEAGWWCCGARKTREEGRLR</sequence>
<dbReference type="Proteomes" id="UP000821845">
    <property type="component" value="Chromosome 5"/>
</dbReference>
<accession>A0ACB7SAJ7</accession>
<dbReference type="EMBL" id="CM023485">
    <property type="protein sequence ID" value="KAH6930708.1"/>
    <property type="molecule type" value="Genomic_DNA"/>
</dbReference>
<name>A0ACB7SAJ7_HYAAI</name>
<gene>
    <name evidence="1" type="ORF">HPB50_017415</name>
</gene>
<evidence type="ECO:0000313" key="2">
    <source>
        <dbReference type="Proteomes" id="UP000821845"/>
    </source>
</evidence>
<proteinExistence type="predicted"/>
<organism evidence="1 2">
    <name type="scientific">Hyalomma asiaticum</name>
    <name type="common">Tick</name>
    <dbReference type="NCBI Taxonomy" id="266040"/>
    <lineage>
        <taxon>Eukaryota</taxon>
        <taxon>Metazoa</taxon>
        <taxon>Ecdysozoa</taxon>
        <taxon>Arthropoda</taxon>
        <taxon>Chelicerata</taxon>
        <taxon>Arachnida</taxon>
        <taxon>Acari</taxon>
        <taxon>Parasitiformes</taxon>
        <taxon>Ixodida</taxon>
        <taxon>Ixodoidea</taxon>
        <taxon>Ixodidae</taxon>
        <taxon>Hyalomminae</taxon>
        <taxon>Hyalomma</taxon>
    </lineage>
</organism>
<comment type="caution">
    <text evidence="1">The sequence shown here is derived from an EMBL/GenBank/DDBJ whole genome shotgun (WGS) entry which is preliminary data.</text>
</comment>
<reference evidence="1" key="1">
    <citation type="submission" date="2020-05" db="EMBL/GenBank/DDBJ databases">
        <title>Large-scale comparative analyses of tick genomes elucidate their genetic diversity and vector capacities.</title>
        <authorList>
            <person name="Jia N."/>
            <person name="Wang J."/>
            <person name="Shi W."/>
            <person name="Du L."/>
            <person name="Sun Y."/>
            <person name="Zhan W."/>
            <person name="Jiang J."/>
            <person name="Wang Q."/>
            <person name="Zhang B."/>
            <person name="Ji P."/>
            <person name="Sakyi L.B."/>
            <person name="Cui X."/>
            <person name="Yuan T."/>
            <person name="Jiang B."/>
            <person name="Yang W."/>
            <person name="Lam T.T.-Y."/>
            <person name="Chang Q."/>
            <person name="Ding S."/>
            <person name="Wang X."/>
            <person name="Zhu J."/>
            <person name="Ruan X."/>
            <person name="Zhao L."/>
            <person name="Wei J."/>
            <person name="Que T."/>
            <person name="Du C."/>
            <person name="Cheng J."/>
            <person name="Dai P."/>
            <person name="Han X."/>
            <person name="Huang E."/>
            <person name="Gao Y."/>
            <person name="Liu J."/>
            <person name="Shao H."/>
            <person name="Ye R."/>
            <person name="Li L."/>
            <person name="Wei W."/>
            <person name="Wang X."/>
            <person name="Wang C."/>
            <person name="Yang T."/>
            <person name="Huo Q."/>
            <person name="Li W."/>
            <person name="Guo W."/>
            <person name="Chen H."/>
            <person name="Zhou L."/>
            <person name="Ni X."/>
            <person name="Tian J."/>
            <person name="Zhou Y."/>
            <person name="Sheng Y."/>
            <person name="Liu T."/>
            <person name="Pan Y."/>
            <person name="Xia L."/>
            <person name="Li J."/>
            <person name="Zhao F."/>
            <person name="Cao W."/>
        </authorList>
    </citation>
    <scope>NUCLEOTIDE SEQUENCE</scope>
    <source>
        <strain evidence="1">Hyas-2018</strain>
    </source>
</reference>
<evidence type="ECO:0000313" key="1">
    <source>
        <dbReference type="EMBL" id="KAH6930708.1"/>
    </source>
</evidence>
<protein>
    <submittedName>
        <fullName evidence="1">Uncharacterized protein</fullName>
    </submittedName>
</protein>
<keyword evidence="2" id="KW-1185">Reference proteome</keyword>